<dbReference type="InterPro" id="IPR028222">
    <property type="entry name" value="AP5Z1"/>
</dbReference>
<feature type="domain" description="AP-5 complex subunit zeta-1 ARM repeats" evidence="1">
    <location>
        <begin position="333"/>
        <end position="449"/>
    </location>
</feature>
<evidence type="ECO:0000313" key="4">
    <source>
        <dbReference type="Proteomes" id="UP001283361"/>
    </source>
</evidence>
<accession>A0AAE0ZUH9</accession>
<evidence type="ECO:0000259" key="2">
    <source>
        <dbReference type="Pfam" id="PF25153"/>
    </source>
</evidence>
<reference evidence="3" key="1">
    <citation type="journal article" date="2023" name="G3 (Bethesda)">
        <title>A reference genome for the long-term kleptoplast-retaining sea slug Elysia crispata morphotype clarki.</title>
        <authorList>
            <person name="Eastman K.E."/>
            <person name="Pendleton A.L."/>
            <person name="Shaikh M.A."/>
            <person name="Suttiyut T."/>
            <person name="Ogas R."/>
            <person name="Tomko P."/>
            <person name="Gavelis G."/>
            <person name="Widhalm J.R."/>
            <person name="Wisecaver J.H."/>
        </authorList>
    </citation>
    <scope>NUCLEOTIDE SEQUENCE</scope>
    <source>
        <strain evidence="3">ECLA1</strain>
    </source>
</reference>
<comment type="caution">
    <text evidence="3">The sequence shown here is derived from an EMBL/GenBank/DDBJ whole genome shotgun (WGS) entry which is preliminary data.</text>
</comment>
<evidence type="ECO:0000313" key="3">
    <source>
        <dbReference type="EMBL" id="KAK3775642.1"/>
    </source>
</evidence>
<feature type="domain" description="AP-5 complex subunit zeta-1 N-terminal TPR" evidence="2">
    <location>
        <begin position="18"/>
        <end position="274"/>
    </location>
</feature>
<feature type="non-terminal residue" evidence="3">
    <location>
        <position position="1"/>
    </location>
</feature>
<dbReference type="InterPro" id="IPR056857">
    <property type="entry name" value="TPR_AP5Z1_N"/>
</dbReference>
<protein>
    <submittedName>
        <fullName evidence="3">Uncharacterized protein</fullName>
    </submittedName>
</protein>
<sequence>MAASSVGVWKRNVLKPKDFTQEDILALSGNIEQLIAIPDKSDECSLLLRQLFVALQTYHSGSALCPSIPQSLVRKMLEVFSESPQPKIAGSMNKYLLCQMIISETAVEVTASDMVNLAASKAAGNANMATVFLTQGHRSKCLYKIVPHAKSLLLSQDFESQKTGLTFLTSDCLVPGNFLDEEIAATVSERLSHWLSSASLFQAPNPRSLNIFGKDDERTVTEIDGTPSTNLFTVLNIGQYYTEDQLMNIHSFSCLYQWLHNVAQRFGSSIKNDGGSSIASGEDLVLPIHKTKMDKATVTKVLGNLVTKSVEYCFRLIDQCERRTKVQMDAELQLSSLMEAVRILDIICSLDEDQTARVFHELKRLSTRIFQESRYSTVLIYVVIFFFHHSAAVVHDPRDTYDYFFSRLVPENLNNQGFVTAVVNFVAQNLEEIAERTDILTDYFPSLFK</sequence>
<dbReference type="GO" id="GO:0044599">
    <property type="term" value="C:AP-5 adaptor complex"/>
    <property type="evidence" value="ECO:0007669"/>
    <property type="project" value="InterPro"/>
</dbReference>
<gene>
    <name evidence="3" type="ORF">RRG08_049823</name>
</gene>
<dbReference type="Proteomes" id="UP001283361">
    <property type="component" value="Unassembled WGS sequence"/>
</dbReference>
<evidence type="ECO:0000259" key="1">
    <source>
        <dbReference type="Pfam" id="PF14764"/>
    </source>
</evidence>
<dbReference type="Pfam" id="PF14764">
    <property type="entry name" value="SPG48"/>
    <property type="match status" value="1"/>
</dbReference>
<organism evidence="3 4">
    <name type="scientific">Elysia crispata</name>
    <name type="common">lettuce slug</name>
    <dbReference type="NCBI Taxonomy" id="231223"/>
    <lineage>
        <taxon>Eukaryota</taxon>
        <taxon>Metazoa</taxon>
        <taxon>Spiralia</taxon>
        <taxon>Lophotrochozoa</taxon>
        <taxon>Mollusca</taxon>
        <taxon>Gastropoda</taxon>
        <taxon>Heterobranchia</taxon>
        <taxon>Euthyneura</taxon>
        <taxon>Panpulmonata</taxon>
        <taxon>Sacoglossa</taxon>
        <taxon>Placobranchoidea</taxon>
        <taxon>Plakobranchidae</taxon>
        <taxon>Elysia</taxon>
    </lineage>
</organism>
<dbReference type="InterPro" id="IPR055450">
    <property type="entry name" value="AP5Z1_ARM"/>
</dbReference>
<keyword evidence="4" id="KW-1185">Reference proteome</keyword>
<dbReference type="PANTHER" id="PTHR46488">
    <property type="entry name" value="AP-5 COMPLEX SUBUNIT ZETA-1"/>
    <property type="match status" value="1"/>
</dbReference>
<name>A0AAE0ZUH9_9GAST</name>
<proteinExistence type="predicted"/>
<dbReference type="PANTHER" id="PTHR46488:SF1">
    <property type="entry name" value="AP-5 COMPLEX SUBUNIT ZETA-1"/>
    <property type="match status" value="1"/>
</dbReference>
<dbReference type="Pfam" id="PF25153">
    <property type="entry name" value="TPR_AP5Z1"/>
    <property type="match status" value="1"/>
</dbReference>
<dbReference type="EMBL" id="JAWDGP010003292">
    <property type="protein sequence ID" value="KAK3775642.1"/>
    <property type="molecule type" value="Genomic_DNA"/>
</dbReference>
<dbReference type="AlphaFoldDB" id="A0AAE0ZUH9"/>